<organism evidence="3 4">
    <name type="scientific">Cinnamomum micranthum f. kanehirae</name>
    <dbReference type="NCBI Taxonomy" id="337451"/>
    <lineage>
        <taxon>Eukaryota</taxon>
        <taxon>Viridiplantae</taxon>
        <taxon>Streptophyta</taxon>
        <taxon>Embryophyta</taxon>
        <taxon>Tracheophyta</taxon>
        <taxon>Spermatophyta</taxon>
        <taxon>Magnoliopsida</taxon>
        <taxon>Magnoliidae</taxon>
        <taxon>Laurales</taxon>
        <taxon>Lauraceae</taxon>
        <taxon>Cinnamomum</taxon>
    </lineage>
</organism>
<feature type="region of interest" description="Disordered" evidence="2">
    <location>
        <begin position="640"/>
        <end position="659"/>
    </location>
</feature>
<evidence type="ECO:0000256" key="1">
    <source>
        <dbReference type="ARBA" id="ARBA00009861"/>
    </source>
</evidence>
<dbReference type="GO" id="GO:0016747">
    <property type="term" value="F:acyltransferase activity, transferring groups other than amino-acyl groups"/>
    <property type="evidence" value="ECO:0007669"/>
    <property type="project" value="TreeGrafter"/>
</dbReference>
<proteinExistence type="inferred from homology"/>
<dbReference type="Proteomes" id="UP000283530">
    <property type="component" value="Unassembled WGS sequence"/>
</dbReference>
<dbReference type="InterPro" id="IPR023213">
    <property type="entry name" value="CAT-like_dom_sf"/>
</dbReference>
<evidence type="ECO:0000313" key="4">
    <source>
        <dbReference type="Proteomes" id="UP000283530"/>
    </source>
</evidence>
<dbReference type="Pfam" id="PF02458">
    <property type="entry name" value="Transferase"/>
    <property type="match status" value="1"/>
</dbReference>
<dbReference type="OrthoDB" id="671439at2759"/>
<gene>
    <name evidence="3" type="ORF">CKAN_01392000</name>
</gene>
<evidence type="ECO:0000313" key="3">
    <source>
        <dbReference type="EMBL" id="RWR85075.1"/>
    </source>
</evidence>
<keyword evidence="4" id="KW-1185">Reference proteome</keyword>
<sequence length="659" mass="74374">MHQCPELPDCVYPTQPIYIYPKSPTPKHFLYLSNLDDQKFLRFSIKYLYLYKKGVCLETLKSSLSRALVDYYPLAGRLRVSTEGGQKLEVDCNGEGAIFAEAFMDFTAEEFLQISTRPNRSWRKLLYRVEGQSFLSVPPLVVQLVICISTYVAYELLLVDVKSGLNLIGPYPDIRRLSLSLDTFCNVVNMFCNEGQLSLVESVLVSVNQLRMAPRLSTIVRWASSGTVAEMGYAELVLLPNWNITKTGSYRAGTFTEAGMILVHSIFTSTVPEMHLTEIGIYLDVKYYDGNDTIAEMRCAKLKMYQWHYVSLPGWLPNRLEETCTVLEATLRTASLNFKKAASFPLQIGVSPSHLPSSSSSESILGFREFCRRERYWLETPQAMAKSRAKYGIPKDVLIRLNDLENRFDGYDFTNSWMPFYLLIPNSYKIIMGVAELNKILGINLGVHDIEDVYDLSKSSGDGFYHLRVTAKRQCFVNNLEDSNKYTGDDQVSQRKREANRVGWKRNDMWLRAVYGYRGHCNRAAFSLLNYEPRYHSCIKRRTGQPLEGEEQALTLIIVEHRATSGAEASTPPHDSEATDLEQVVEVYTSPSISGKDREEMLRRRFPMVVTDLEARLFGGEAPFASTPPGADPILLSQSLGAAGVPTSTPVTSSNTGVR</sequence>
<name>A0A443P2Q8_9MAGN</name>
<reference evidence="3 4" key="1">
    <citation type="journal article" date="2019" name="Nat. Plants">
        <title>Stout camphor tree genome fills gaps in understanding of flowering plant genome evolution.</title>
        <authorList>
            <person name="Chaw S.M."/>
            <person name="Liu Y.C."/>
            <person name="Wu Y.W."/>
            <person name="Wang H.Y."/>
            <person name="Lin C.I."/>
            <person name="Wu C.S."/>
            <person name="Ke H.M."/>
            <person name="Chang L.Y."/>
            <person name="Hsu C.Y."/>
            <person name="Yang H.T."/>
            <person name="Sudianto E."/>
            <person name="Hsu M.H."/>
            <person name="Wu K.P."/>
            <person name="Wang L.N."/>
            <person name="Leebens-Mack J.H."/>
            <person name="Tsai I.J."/>
        </authorList>
    </citation>
    <scope>NUCLEOTIDE SEQUENCE [LARGE SCALE GENOMIC DNA]</scope>
    <source>
        <strain evidence="4">cv. Chaw 1501</strain>
        <tissue evidence="3">Young leaves</tissue>
    </source>
</reference>
<keyword evidence="3" id="KW-0808">Transferase</keyword>
<accession>A0A443P2Q8</accession>
<comment type="caution">
    <text evidence="3">The sequence shown here is derived from an EMBL/GenBank/DDBJ whole genome shotgun (WGS) entry which is preliminary data.</text>
</comment>
<evidence type="ECO:0000256" key="2">
    <source>
        <dbReference type="SAM" id="MobiDB-lite"/>
    </source>
</evidence>
<dbReference type="PANTHER" id="PTHR31642">
    <property type="entry name" value="TRICHOTHECENE 3-O-ACETYLTRANSFERASE"/>
    <property type="match status" value="1"/>
</dbReference>
<dbReference type="EMBL" id="QPKB01000005">
    <property type="protein sequence ID" value="RWR85075.1"/>
    <property type="molecule type" value="Genomic_DNA"/>
</dbReference>
<feature type="compositionally biased region" description="Low complexity" evidence="2">
    <location>
        <begin position="645"/>
        <end position="659"/>
    </location>
</feature>
<dbReference type="PANTHER" id="PTHR31642:SF5">
    <property type="entry name" value="OS01G0104900 PROTEIN"/>
    <property type="match status" value="1"/>
</dbReference>
<protein>
    <submittedName>
        <fullName evidence="3">Transferase family protein</fullName>
    </submittedName>
</protein>
<dbReference type="Gene3D" id="3.30.559.10">
    <property type="entry name" value="Chloramphenicol acetyltransferase-like domain"/>
    <property type="match status" value="1"/>
</dbReference>
<dbReference type="AlphaFoldDB" id="A0A443P2Q8"/>
<comment type="similarity">
    <text evidence="1">Belongs to the plant acyltransferase family.</text>
</comment>
<dbReference type="InterPro" id="IPR050317">
    <property type="entry name" value="Plant_Fungal_Acyltransferase"/>
</dbReference>